<dbReference type="InterPro" id="IPR027806">
    <property type="entry name" value="HARBI1_dom"/>
</dbReference>
<evidence type="ECO:0000259" key="3">
    <source>
        <dbReference type="Pfam" id="PF13359"/>
    </source>
</evidence>
<evidence type="ECO:0000256" key="1">
    <source>
        <dbReference type="ARBA" id="ARBA00001968"/>
    </source>
</evidence>
<evidence type="ECO:0000313" key="4">
    <source>
        <dbReference type="EMBL" id="RDX50634.1"/>
    </source>
</evidence>
<dbReference type="Pfam" id="PF13359">
    <property type="entry name" value="DDE_Tnp_4"/>
    <property type="match status" value="1"/>
</dbReference>
<sequence length="137" mass="16136">YTIRPFNDYDLTNNVQEARTRRRFNRRLSSLRIFVEHAFGRLKGRFPVLRCMPGKDIDMIYRSVESLMIIHNIVERFNDDPTDIEAYDGEEDDDVDEVRGEAAAQLRADADMDNDELYASGVYRRKWILDLMRGDLV</sequence>
<keyword evidence="5" id="KW-1185">Reference proteome</keyword>
<dbReference type="STRING" id="139420.A0A371DDK9"/>
<accession>A0A371DDK9</accession>
<protein>
    <recommendedName>
        <fullName evidence="3">DDE Tnp4 domain-containing protein</fullName>
    </recommendedName>
</protein>
<evidence type="ECO:0000313" key="5">
    <source>
        <dbReference type="Proteomes" id="UP000256964"/>
    </source>
</evidence>
<gene>
    <name evidence="4" type="ORF">OH76DRAFT_1348451</name>
</gene>
<dbReference type="OrthoDB" id="2802627at2759"/>
<dbReference type="AlphaFoldDB" id="A0A371DDK9"/>
<feature type="domain" description="DDE Tnp4" evidence="3">
    <location>
        <begin position="12"/>
        <end position="72"/>
    </location>
</feature>
<dbReference type="Proteomes" id="UP000256964">
    <property type="component" value="Unassembled WGS sequence"/>
</dbReference>
<keyword evidence="2" id="KW-0479">Metal-binding</keyword>
<organism evidence="4 5">
    <name type="scientific">Lentinus brumalis</name>
    <dbReference type="NCBI Taxonomy" id="2498619"/>
    <lineage>
        <taxon>Eukaryota</taxon>
        <taxon>Fungi</taxon>
        <taxon>Dikarya</taxon>
        <taxon>Basidiomycota</taxon>
        <taxon>Agaricomycotina</taxon>
        <taxon>Agaricomycetes</taxon>
        <taxon>Polyporales</taxon>
        <taxon>Polyporaceae</taxon>
        <taxon>Lentinus</taxon>
    </lineage>
</organism>
<feature type="non-terminal residue" evidence="4">
    <location>
        <position position="1"/>
    </location>
</feature>
<name>A0A371DDK9_9APHY</name>
<dbReference type="GO" id="GO:0046872">
    <property type="term" value="F:metal ion binding"/>
    <property type="evidence" value="ECO:0007669"/>
    <property type="project" value="UniProtKB-KW"/>
</dbReference>
<reference evidence="4 5" key="1">
    <citation type="journal article" date="2018" name="Biotechnol. Biofuels">
        <title>Integrative visual omics of the white-rot fungus Polyporus brumalis exposes the biotechnological potential of its oxidative enzymes for delignifying raw plant biomass.</title>
        <authorList>
            <person name="Miyauchi S."/>
            <person name="Rancon A."/>
            <person name="Drula E."/>
            <person name="Hage H."/>
            <person name="Chaduli D."/>
            <person name="Favel A."/>
            <person name="Grisel S."/>
            <person name="Henrissat B."/>
            <person name="Herpoel-Gimbert I."/>
            <person name="Ruiz-Duenas F.J."/>
            <person name="Chevret D."/>
            <person name="Hainaut M."/>
            <person name="Lin J."/>
            <person name="Wang M."/>
            <person name="Pangilinan J."/>
            <person name="Lipzen A."/>
            <person name="Lesage-Meessen L."/>
            <person name="Navarro D."/>
            <person name="Riley R."/>
            <person name="Grigoriev I.V."/>
            <person name="Zhou S."/>
            <person name="Raouche S."/>
            <person name="Rosso M.N."/>
        </authorList>
    </citation>
    <scope>NUCLEOTIDE SEQUENCE [LARGE SCALE GENOMIC DNA]</scope>
    <source>
        <strain evidence="4 5">BRFM 1820</strain>
    </source>
</reference>
<evidence type="ECO:0000256" key="2">
    <source>
        <dbReference type="ARBA" id="ARBA00022723"/>
    </source>
</evidence>
<dbReference type="EMBL" id="KZ857398">
    <property type="protein sequence ID" value="RDX50634.1"/>
    <property type="molecule type" value="Genomic_DNA"/>
</dbReference>
<comment type="cofactor">
    <cofactor evidence="1">
        <name>a divalent metal cation</name>
        <dbReference type="ChEBI" id="CHEBI:60240"/>
    </cofactor>
</comment>
<proteinExistence type="predicted"/>